<dbReference type="OrthoDB" id="4144896at2"/>
<keyword evidence="3" id="KW-1185">Reference proteome</keyword>
<name>Q1EQS1_STRKN</name>
<proteinExistence type="predicted"/>
<accession>Q1EQS1</accession>
<dbReference type="EMBL" id="CP023699">
    <property type="protein sequence ID" value="QEU90497.1"/>
    <property type="molecule type" value="Genomic_DNA"/>
</dbReference>
<reference evidence="1" key="1">
    <citation type="journal article" date="2006" name="Proc. Natl. Acad. Sci. U.S.A.">
        <title>Amplification of the entire kanamycin biosynthetic gene cluster during empirical strain improvement of Streptomyces kanamyceticus.</title>
        <authorList>
            <person name="Yanai K."/>
            <person name="Murakami T."/>
            <person name="Bibb M."/>
        </authorList>
    </citation>
    <scope>NUCLEOTIDE SEQUENCE</scope>
    <source>
        <strain evidence="1">NBRC 13414</strain>
    </source>
</reference>
<sequence length="175" mass="19559">MIHYADSQICRALASFPVPEPLTIDSLFAVIQDRYPRPLELWREDPPLAGLRANGLWLTRPEAESDAIWVAPELTGAAAVHTLAHEVGHIALSHKPVVLPAEPEPEPYQFLSADFLAGCLMGRTRSQDGPQDPEHVKVEDQAERFAFALRRKALDRARENQHSGDPLLDRLYKAL</sequence>
<protein>
    <recommendedName>
        <fullName evidence="4">ImmA/IrrE family metallo-endopeptidase</fullName>
    </recommendedName>
</protein>
<dbReference type="RefSeq" id="WP_055545854.1">
    <property type="nucleotide sequence ID" value="NZ_CP023699.1"/>
</dbReference>
<reference evidence="2 3" key="2">
    <citation type="submission" date="2017-09" db="EMBL/GenBank/DDBJ databases">
        <authorList>
            <person name="Lee N."/>
            <person name="Cho B.-K."/>
        </authorList>
    </citation>
    <scope>NUCLEOTIDE SEQUENCE [LARGE SCALE GENOMIC DNA]</scope>
    <source>
        <strain evidence="2 3">ATCC 12853</strain>
    </source>
</reference>
<dbReference type="KEGG" id="ska:CP970_05840"/>
<dbReference type="AlphaFoldDB" id="Q1EQS1"/>
<evidence type="ECO:0008006" key="4">
    <source>
        <dbReference type="Google" id="ProtNLM"/>
    </source>
</evidence>
<evidence type="ECO:0000313" key="3">
    <source>
        <dbReference type="Proteomes" id="UP000325529"/>
    </source>
</evidence>
<dbReference type="EMBL" id="AB254080">
    <property type="protein sequence ID" value="BAE95449.1"/>
    <property type="molecule type" value="Genomic_DNA"/>
</dbReference>
<gene>
    <name evidence="2" type="ORF">CP970_05840</name>
</gene>
<dbReference type="Proteomes" id="UP000325529">
    <property type="component" value="Chromosome"/>
</dbReference>
<evidence type="ECO:0000313" key="1">
    <source>
        <dbReference type="EMBL" id="BAE95449.1"/>
    </source>
</evidence>
<evidence type="ECO:0000313" key="2">
    <source>
        <dbReference type="EMBL" id="QEU90497.1"/>
    </source>
</evidence>
<organism evidence="1">
    <name type="scientific">Streptomyces kanamyceticus</name>
    <dbReference type="NCBI Taxonomy" id="1967"/>
    <lineage>
        <taxon>Bacteria</taxon>
        <taxon>Bacillati</taxon>
        <taxon>Actinomycetota</taxon>
        <taxon>Actinomycetes</taxon>
        <taxon>Kitasatosporales</taxon>
        <taxon>Streptomycetaceae</taxon>
        <taxon>Streptomyces</taxon>
    </lineage>
</organism>